<proteinExistence type="inferred from homology"/>
<evidence type="ECO:0000256" key="1">
    <source>
        <dbReference type="ARBA" id="ARBA00007727"/>
    </source>
</evidence>
<dbReference type="EMBL" id="FMWP01000116">
    <property type="protein sequence ID" value="SDA01272.1"/>
    <property type="molecule type" value="Genomic_DNA"/>
</dbReference>
<keyword evidence="4" id="KW-1185">Reference proteome</keyword>
<name>A0A2X0LLA9_9BASI</name>
<dbReference type="InterPro" id="IPR026057">
    <property type="entry name" value="TBL_C"/>
</dbReference>
<evidence type="ECO:0000313" key="4">
    <source>
        <dbReference type="Proteomes" id="UP000249723"/>
    </source>
</evidence>
<sequence length="101" mass="11582">MYPSTPFESRPTYKAWDWGRFDIRNNLWANEMDRLAPRGRTANGSGSVAYMNITDMARPRPDAHDIMSPGSPDCLHWQVPGVPNAWVQMLWDMVGVMDLTR</sequence>
<dbReference type="Pfam" id="PF13839">
    <property type="entry name" value="PC-Esterase"/>
    <property type="match status" value="1"/>
</dbReference>
<dbReference type="AlphaFoldDB" id="A0A2X0LLA9"/>
<feature type="domain" description="Trichome birefringence-like C-terminal" evidence="2">
    <location>
        <begin position="31"/>
        <end position="92"/>
    </location>
</feature>
<dbReference type="OrthoDB" id="2533057at2759"/>
<accession>A0A2X0LLA9</accession>
<protein>
    <submittedName>
        <fullName evidence="3">BZ3500_MvSof-1268-A1-R1_Chr10-1g02551 protein</fullName>
    </submittedName>
</protein>
<reference evidence="4" key="1">
    <citation type="submission" date="2016-10" db="EMBL/GenBank/DDBJ databases">
        <authorList>
            <person name="Jeantristanb JTB J.-T."/>
            <person name="Ricardo R."/>
        </authorList>
    </citation>
    <scope>NUCLEOTIDE SEQUENCE [LARGE SCALE GENOMIC DNA]</scope>
</reference>
<dbReference type="GO" id="GO:0016740">
    <property type="term" value="F:transferase activity"/>
    <property type="evidence" value="ECO:0007669"/>
    <property type="project" value="InterPro"/>
</dbReference>
<evidence type="ECO:0000259" key="2">
    <source>
        <dbReference type="Pfam" id="PF13839"/>
    </source>
</evidence>
<evidence type="ECO:0000313" key="3">
    <source>
        <dbReference type="EMBL" id="SDA01272.1"/>
    </source>
</evidence>
<gene>
    <name evidence="3" type="ORF">BZ3500_MVSOF-1268-A1-R1_CHR10-1G02551</name>
</gene>
<dbReference type="Proteomes" id="UP000249723">
    <property type="component" value="Unassembled WGS sequence"/>
</dbReference>
<organism evidence="3 4">
    <name type="scientific">Microbotryum saponariae</name>
    <dbReference type="NCBI Taxonomy" id="289078"/>
    <lineage>
        <taxon>Eukaryota</taxon>
        <taxon>Fungi</taxon>
        <taxon>Dikarya</taxon>
        <taxon>Basidiomycota</taxon>
        <taxon>Pucciniomycotina</taxon>
        <taxon>Microbotryomycetes</taxon>
        <taxon>Microbotryales</taxon>
        <taxon>Microbotryaceae</taxon>
        <taxon>Microbotryum</taxon>
    </lineage>
</organism>
<comment type="similarity">
    <text evidence="1">Belongs to the PC-esterase family. TBL subfamily.</text>
</comment>